<dbReference type="InterPro" id="IPR036397">
    <property type="entry name" value="RNaseH_sf"/>
</dbReference>
<keyword evidence="2" id="KW-1185">Reference proteome</keyword>
<evidence type="ECO:0008006" key="3">
    <source>
        <dbReference type="Google" id="ProtNLM"/>
    </source>
</evidence>
<dbReference type="Gene3D" id="3.30.420.10">
    <property type="entry name" value="Ribonuclease H-like superfamily/Ribonuclease H"/>
    <property type="match status" value="1"/>
</dbReference>
<evidence type="ECO:0000313" key="1">
    <source>
        <dbReference type="EMBL" id="GFS04864.1"/>
    </source>
</evidence>
<evidence type="ECO:0000313" key="2">
    <source>
        <dbReference type="Proteomes" id="UP000762676"/>
    </source>
</evidence>
<name>A0AAV4I3I8_9GAST</name>
<dbReference type="EMBL" id="BMAT01006038">
    <property type="protein sequence ID" value="GFS04864.1"/>
    <property type="molecule type" value="Genomic_DNA"/>
</dbReference>
<dbReference type="GO" id="GO:0003676">
    <property type="term" value="F:nucleic acid binding"/>
    <property type="evidence" value="ECO:0007669"/>
    <property type="project" value="InterPro"/>
</dbReference>
<comment type="caution">
    <text evidence="1">The sequence shown here is derived from an EMBL/GenBank/DDBJ whole genome shotgun (WGS) entry which is preliminary data.</text>
</comment>
<proteinExistence type="predicted"/>
<organism evidence="1 2">
    <name type="scientific">Elysia marginata</name>
    <dbReference type="NCBI Taxonomy" id="1093978"/>
    <lineage>
        <taxon>Eukaryota</taxon>
        <taxon>Metazoa</taxon>
        <taxon>Spiralia</taxon>
        <taxon>Lophotrochozoa</taxon>
        <taxon>Mollusca</taxon>
        <taxon>Gastropoda</taxon>
        <taxon>Heterobranchia</taxon>
        <taxon>Euthyneura</taxon>
        <taxon>Panpulmonata</taxon>
        <taxon>Sacoglossa</taxon>
        <taxon>Placobranchoidea</taxon>
        <taxon>Plakobranchidae</taxon>
        <taxon>Elysia</taxon>
    </lineage>
</organism>
<dbReference type="Proteomes" id="UP000762676">
    <property type="component" value="Unassembled WGS sequence"/>
</dbReference>
<dbReference type="SUPFAM" id="SSF53098">
    <property type="entry name" value="Ribonuclease H-like"/>
    <property type="match status" value="1"/>
</dbReference>
<gene>
    <name evidence="1" type="ORF">ElyMa_002922800</name>
</gene>
<accession>A0AAV4I3I8</accession>
<dbReference type="AlphaFoldDB" id="A0AAV4I3I8"/>
<sequence length="104" mass="11567">MDSETSPPVSSQESTLKNIWIHAYTDGSAKTPLKLEAGAYIYVITFSCQMEELRRNGTHRCPLHDYKAKLEAINEALKLMEEVTADQSGAKVVILSDSKPVLQK</sequence>
<protein>
    <recommendedName>
        <fullName evidence="3">RNase H type-1 domain-containing protein</fullName>
    </recommendedName>
</protein>
<reference evidence="1 2" key="1">
    <citation type="journal article" date="2021" name="Elife">
        <title>Chloroplast acquisition without the gene transfer in kleptoplastic sea slugs, Plakobranchus ocellatus.</title>
        <authorList>
            <person name="Maeda T."/>
            <person name="Takahashi S."/>
            <person name="Yoshida T."/>
            <person name="Shimamura S."/>
            <person name="Takaki Y."/>
            <person name="Nagai Y."/>
            <person name="Toyoda A."/>
            <person name="Suzuki Y."/>
            <person name="Arimoto A."/>
            <person name="Ishii H."/>
            <person name="Satoh N."/>
            <person name="Nishiyama T."/>
            <person name="Hasebe M."/>
            <person name="Maruyama T."/>
            <person name="Minagawa J."/>
            <person name="Obokata J."/>
            <person name="Shigenobu S."/>
        </authorList>
    </citation>
    <scope>NUCLEOTIDE SEQUENCE [LARGE SCALE GENOMIC DNA]</scope>
</reference>
<dbReference type="InterPro" id="IPR012337">
    <property type="entry name" value="RNaseH-like_sf"/>
</dbReference>